<accession>A0ABX0DTV0</accession>
<dbReference type="EMBL" id="JAAKZX010000049">
    <property type="protein sequence ID" value="NGO43899.1"/>
    <property type="molecule type" value="Genomic_DNA"/>
</dbReference>
<reference evidence="1 2" key="1">
    <citation type="submission" date="2020-02" db="EMBL/GenBank/DDBJ databases">
        <title>Whole-genome analyses of novel actinobacteria.</title>
        <authorList>
            <person name="Sahin N."/>
            <person name="Tokatli A."/>
        </authorList>
    </citation>
    <scope>NUCLEOTIDE SEQUENCE [LARGE SCALE GENOMIC DNA]</scope>
    <source>
        <strain evidence="1 2">YC419</strain>
    </source>
</reference>
<dbReference type="InterPro" id="IPR045701">
    <property type="entry name" value="DUF6059"/>
</dbReference>
<proteinExistence type="predicted"/>
<keyword evidence="2" id="KW-1185">Reference proteome</keyword>
<gene>
    <name evidence="1" type="ORF">G6048_17650</name>
</gene>
<comment type="caution">
    <text evidence="1">The sequence shown here is derived from an EMBL/GenBank/DDBJ whole genome shotgun (WGS) entry which is preliminary data.</text>
</comment>
<dbReference type="Proteomes" id="UP001518140">
    <property type="component" value="Unassembled WGS sequence"/>
</dbReference>
<protein>
    <submittedName>
        <fullName evidence="1">Uncharacterized protein</fullName>
    </submittedName>
</protein>
<evidence type="ECO:0000313" key="2">
    <source>
        <dbReference type="Proteomes" id="UP001518140"/>
    </source>
</evidence>
<organism evidence="1 2">
    <name type="scientific">Streptomyces ureilyticus</name>
    <dbReference type="NCBI Taxonomy" id="1775131"/>
    <lineage>
        <taxon>Bacteria</taxon>
        <taxon>Bacillati</taxon>
        <taxon>Actinomycetota</taxon>
        <taxon>Actinomycetes</taxon>
        <taxon>Kitasatosporales</taxon>
        <taxon>Streptomycetaceae</taxon>
        <taxon>Streptomyces</taxon>
    </lineage>
</organism>
<dbReference type="RefSeq" id="WP_165340503.1">
    <property type="nucleotide sequence ID" value="NZ_JAAKZX010000049.1"/>
</dbReference>
<sequence>MKAVTRFLRGCYESLVAAGWMWLGLPAAPPTPRPPVLLPPPLGHPERLCPDIPLTTTERALERQLAAPR</sequence>
<evidence type="ECO:0000313" key="1">
    <source>
        <dbReference type="EMBL" id="NGO43899.1"/>
    </source>
</evidence>
<name>A0ABX0DTV0_9ACTN</name>
<dbReference type="Pfam" id="PF19534">
    <property type="entry name" value="DUF6059"/>
    <property type="match status" value="1"/>
</dbReference>